<feature type="domain" description="PDZ" evidence="4">
    <location>
        <begin position="982"/>
        <end position="1086"/>
    </location>
</feature>
<dbReference type="SUPFAM" id="SSF51045">
    <property type="entry name" value="WW domain"/>
    <property type="match status" value="1"/>
</dbReference>
<dbReference type="RefSeq" id="XP_013385367.1">
    <property type="nucleotide sequence ID" value="XM_013529913.2"/>
</dbReference>
<dbReference type="CDD" id="cd06733">
    <property type="entry name" value="PDZ3_MAGI-1_3-like"/>
    <property type="match status" value="1"/>
</dbReference>
<dbReference type="InterPro" id="IPR036020">
    <property type="entry name" value="WW_dom_sf"/>
</dbReference>
<feature type="region of interest" description="Disordered" evidence="2">
    <location>
        <begin position="285"/>
        <end position="330"/>
    </location>
</feature>
<dbReference type="Pfam" id="PF00397">
    <property type="entry name" value="WW"/>
    <property type="match status" value="1"/>
</dbReference>
<feature type="compositionally biased region" description="Basic and acidic residues" evidence="2">
    <location>
        <begin position="664"/>
        <end position="675"/>
    </location>
</feature>
<dbReference type="OrthoDB" id="66881at2759"/>
<dbReference type="FunCoup" id="A0A1S3HH59">
    <property type="interactions" value="833"/>
</dbReference>
<keyword evidence="5" id="KW-1185">Reference proteome</keyword>
<dbReference type="GO" id="GO:0007165">
    <property type="term" value="P:signal transduction"/>
    <property type="evidence" value="ECO:0007669"/>
    <property type="project" value="TreeGrafter"/>
</dbReference>
<feature type="region of interest" description="Disordered" evidence="2">
    <location>
        <begin position="1083"/>
        <end position="1102"/>
    </location>
</feature>
<name>A0A1S3HH59_LINAN</name>
<feature type="region of interest" description="Disordered" evidence="2">
    <location>
        <begin position="1143"/>
        <end position="1162"/>
    </location>
</feature>
<feature type="compositionally biased region" description="Low complexity" evidence="2">
    <location>
        <begin position="285"/>
        <end position="296"/>
    </location>
</feature>
<feature type="compositionally biased region" description="Low complexity" evidence="2">
    <location>
        <begin position="726"/>
        <end position="740"/>
    </location>
</feature>
<dbReference type="CDD" id="cd00201">
    <property type="entry name" value="WW"/>
    <property type="match status" value="1"/>
</dbReference>
<dbReference type="CDD" id="cd06732">
    <property type="entry name" value="PDZ2_MAGI-1_3-like"/>
    <property type="match status" value="1"/>
</dbReference>
<dbReference type="STRING" id="7574.A0A1S3HH59"/>
<dbReference type="SMART" id="SM00456">
    <property type="entry name" value="WW"/>
    <property type="match status" value="1"/>
</dbReference>
<keyword evidence="1" id="KW-0677">Repeat</keyword>
<feature type="region of interest" description="Disordered" evidence="2">
    <location>
        <begin position="484"/>
        <end position="871"/>
    </location>
</feature>
<dbReference type="FunFam" id="2.30.42.10:FF:000144">
    <property type="entry name" value="Membrane associated guanylate kinase, WW and PDZ domain containing 2"/>
    <property type="match status" value="1"/>
</dbReference>
<feature type="compositionally biased region" description="Polar residues" evidence="2">
    <location>
        <begin position="524"/>
        <end position="539"/>
    </location>
</feature>
<feature type="domain" description="WW" evidence="3">
    <location>
        <begin position="95"/>
        <end position="128"/>
    </location>
</feature>
<feature type="compositionally biased region" description="Basic and acidic residues" evidence="2">
    <location>
        <begin position="1012"/>
        <end position="1022"/>
    </location>
</feature>
<feature type="compositionally biased region" description="Polar residues" evidence="2">
    <location>
        <begin position="484"/>
        <end position="493"/>
    </location>
</feature>
<dbReference type="FunFam" id="2.30.42.10:FF:000232">
    <property type="entry name" value="Uncharacterized protein, isoform A"/>
    <property type="match status" value="1"/>
</dbReference>
<feature type="compositionally biased region" description="Basic and acidic residues" evidence="2">
    <location>
        <begin position="58"/>
        <end position="67"/>
    </location>
</feature>
<evidence type="ECO:0000256" key="2">
    <source>
        <dbReference type="SAM" id="MobiDB-lite"/>
    </source>
</evidence>
<feature type="compositionally biased region" description="Polar residues" evidence="2">
    <location>
        <begin position="309"/>
        <end position="330"/>
    </location>
</feature>
<dbReference type="Pfam" id="PF00595">
    <property type="entry name" value="PDZ"/>
    <property type="match status" value="5"/>
</dbReference>
<feature type="region of interest" description="Disordered" evidence="2">
    <location>
        <begin position="131"/>
        <end position="157"/>
    </location>
</feature>
<dbReference type="PROSITE" id="PS01159">
    <property type="entry name" value="WW_DOMAIN_1"/>
    <property type="match status" value="1"/>
</dbReference>
<dbReference type="FunFam" id="2.30.42.10:FF:000005">
    <property type="entry name" value="Membrane associated guanylate kinase, WW and PDZ domain containing 1"/>
    <property type="match status" value="1"/>
</dbReference>
<dbReference type="InterPro" id="IPR001202">
    <property type="entry name" value="WW_dom"/>
</dbReference>
<feature type="compositionally biased region" description="Basic and acidic residues" evidence="2">
    <location>
        <begin position="621"/>
        <end position="657"/>
    </location>
</feature>
<dbReference type="InterPro" id="IPR001478">
    <property type="entry name" value="PDZ"/>
</dbReference>
<evidence type="ECO:0000313" key="5">
    <source>
        <dbReference type="Proteomes" id="UP000085678"/>
    </source>
</evidence>
<dbReference type="PROSITE" id="PS50106">
    <property type="entry name" value="PDZ"/>
    <property type="match status" value="5"/>
</dbReference>
<gene>
    <name evidence="6" type="primary">LOC106155200</name>
</gene>
<feature type="region of interest" description="Disordered" evidence="2">
    <location>
        <begin position="1255"/>
        <end position="1322"/>
    </location>
</feature>
<evidence type="ECO:0000313" key="6">
    <source>
        <dbReference type="RefSeq" id="XP_013385367.1"/>
    </source>
</evidence>
<reference evidence="6" key="1">
    <citation type="submission" date="2025-08" db="UniProtKB">
        <authorList>
            <consortium name="RefSeq"/>
        </authorList>
    </citation>
    <scope>IDENTIFICATION</scope>
    <source>
        <tissue evidence="6">Gonads</tissue>
    </source>
</reference>
<feature type="compositionally biased region" description="Basic and acidic residues" evidence="2">
    <location>
        <begin position="144"/>
        <end position="157"/>
    </location>
</feature>
<dbReference type="GeneID" id="106155200"/>
<dbReference type="InterPro" id="IPR036034">
    <property type="entry name" value="PDZ_sf"/>
</dbReference>
<evidence type="ECO:0000259" key="3">
    <source>
        <dbReference type="PROSITE" id="PS50020"/>
    </source>
</evidence>
<feature type="compositionally biased region" description="Polar residues" evidence="2">
    <location>
        <begin position="814"/>
        <end position="823"/>
    </location>
</feature>
<feature type="compositionally biased region" description="Basic and acidic residues" evidence="2">
    <location>
        <begin position="686"/>
        <end position="696"/>
    </location>
</feature>
<dbReference type="PANTHER" id="PTHR10316:SF40">
    <property type="entry name" value="LD27118P"/>
    <property type="match status" value="1"/>
</dbReference>
<dbReference type="PANTHER" id="PTHR10316">
    <property type="entry name" value="MEMBRANE ASSOCIATED GUANYLATE KINASE-RELATED"/>
    <property type="match status" value="1"/>
</dbReference>
<dbReference type="InParanoid" id="A0A1S3HH59"/>
<keyword evidence="6" id="KW-0808">Transferase</keyword>
<organism evidence="5 6">
    <name type="scientific">Lingula anatina</name>
    <name type="common">Brachiopod</name>
    <name type="synonym">Lingula unguis</name>
    <dbReference type="NCBI Taxonomy" id="7574"/>
    <lineage>
        <taxon>Eukaryota</taxon>
        <taxon>Metazoa</taxon>
        <taxon>Spiralia</taxon>
        <taxon>Lophotrochozoa</taxon>
        <taxon>Brachiopoda</taxon>
        <taxon>Linguliformea</taxon>
        <taxon>Lingulata</taxon>
        <taxon>Lingulida</taxon>
        <taxon>Linguloidea</taxon>
        <taxon>Lingulidae</taxon>
        <taxon>Lingula</taxon>
    </lineage>
</organism>
<dbReference type="GO" id="GO:0005737">
    <property type="term" value="C:cytoplasm"/>
    <property type="evidence" value="ECO:0007669"/>
    <property type="project" value="TreeGrafter"/>
</dbReference>
<feature type="domain" description="PDZ" evidence="4">
    <location>
        <begin position="176"/>
        <end position="245"/>
    </location>
</feature>
<dbReference type="Proteomes" id="UP000085678">
    <property type="component" value="Unplaced"/>
</dbReference>
<dbReference type="SUPFAM" id="SSF50156">
    <property type="entry name" value="PDZ domain-like"/>
    <property type="match status" value="5"/>
</dbReference>
<sequence>MVLMYITGIQDQNRLEHQSACRRYYNRLWSFRSNTSEFSGYEIDFDSHNTETTHWLDPRLSEKKKQSPLECDEDDRRNKVEKVEKDQQPLKPTMPELPFGWEKVEDPHYGCYYIDHVNRKTQYENPVVQAKRAAGGATGGEEESPQRPHKEPPGYEERIRPFFTKNPAELKGEFMKTELVKSPRGFGFTIVGGDDNDAEFLQIKNVVPNGPAYEDGILKTGDILVHVNDRCVLGFTHQDVVAMFQTIPPGEHVLLEICRGYPLPFDPNDPNTEIVTTVAVTMPPNTPTSNTPSFSVGSGGADGSASRGHNLNNSILNHKDNNNLSQLHNQSGEVPHMNGGEDTPDILSLFPSSAKPELFTIHIVKGTMGFGFTIADSAYGQKVKQILDKPRCKTLQEGDILVEINHIRVKDMSHSEVVLVLKSCPKGQETAVVIQRGGMLTPSKGRKTSKSPKNVEDRRGSQGMEGNVSGVSVPNAFFYSPDSSIASQSTGQSKEAAKPDILRNDSYKKEEGRKGLDQSENQKTDLFNDSQVSNRSRTPTPDRGPTADDPAKTPTPDNPNQSTISGRQSPSREYFNAGQGYYPNNRPPFTDQEQSDMPRQHPRGGLENSYRPEVNHSGGYDPRRDPHPPQYRPDPRAFEEHEFARFGPEPNRREYRSRTPGPDHMGRQHGADHLHQRSKTPNPQEMRSRTPTHDHLNISGTPDFIPASRYMQPKHTEPPLGPLPNHHGSSGYHSRSSSHSGPHEHFPPQQHGKYPPPPLPHHPGDRYHPSPQNYPQNYPPPHPHHLQQAPASYHQPQSRYAPHDPLYHPGMSPGQRSNKNRSTSFEHAEPVPARMPPMARQYSPGASSPGMGNISRGSQPPPPHRGPGRPEDYAEMTVFLRKHENGFGFRIIGGTEEGSQVSVGHIVPGGASEMDGRLRTGDEIVTVDGQPVLNASHHKVVELMGAAGQKGCVTLVVRRRIPSSRDTSFQSQPDGMPTFPYNVSVTRRDNEGFGFVIISSVTKSGSNIGQDKVNDTNKDGSTKPHPPPRIGRIIENSPAERCGMLRVGDRILAVNGIDISRMNHEEIVNVIKDSGMCVTLTVGPPPEENPTNTPVSSQRGSQSSMINAMAYPAMGETDSMRRGDPVNQQILERHKELARRRMQTGSQSESEDSVFSEPPVARFGGDQGEDQIYVVELHRGSRGFGFSIRGGQEFNNMPLYVLRIADGGAANMDGRLRVGDQILEINNIRTQGMTHAAAIDIIQSGGSRVRLLVKRTGKPPPNFERGSSPGRIISPHSPHGQPNPSPLTNGPISHSSPQIQRRMQERQDYFYDYSDMRPHPNY</sequence>
<dbReference type="GO" id="GO:0016301">
    <property type="term" value="F:kinase activity"/>
    <property type="evidence" value="ECO:0007669"/>
    <property type="project" value="UniProtKB-KW"/>
</dbReference>
<dbReference type="SMART" id="SM00228">
    <property type="entry name" value="PDZ"/>
    <property type="match status" value="5"/>
</dbReference>
<dbReference type="FunFam" id="2.20.70.10:FF:000001">
    <property type="entry name" value="Membrane-associated guanylate kinase, WW and PDZ domain-containing protein 1"/>
    <property type="match status" value="1"/>
</dbReference>
<feature type="region of interest" description="Disordered" evidence="2">
    <location>
        <begin position="58"/>
        <end position="94"/>
    </location>
</feature>
<feature type="compositionally biased region" description="Basic and acidic residues" evidence="2">
    <location>
        <begin position="1302"/>
        <end position="1322"/>
    </location>
</feature>
<evidence type="ECO:0000256" key="1">
    <source>
        <dbReference type="ARBA" id="ARBA00022737"/>
    </source>
</evidence>
<feature type="region of interest" description="Disordered" evidence="2">
    <location>
        <begin position="435"/>
        <end position="471"/>
    </location>
</feature>
<feature type="domain" description="PDZ" evidence="4">
    <location>
        <begin position="1174"/>
        <end position="1257"/>
    </location>
</feature>
<dbReference type="PROSITE" id="PS50020">
    <property type="entry name" value="WW_DOMAIN_2"/>
    <property type="match status" value="1"/>
</dbReference>
<protein>
    <submittedName>
        <fullName evidence="6">Membrane-associated guanylate kinase, WW and PDZ domain-containing protein 1 isoform X1</fullName>
    </submittedName>
</protein>
<dbReference type="CDD" id="cd06734">
    <property type="entry name" value="PDZ4_MAGI-1_3-like"/>
    <property type="match status" value="1"/>
</dbReference>
<feature type="region of interest" description="Disordered" evidence="2">
    <location>
        <begin position="1006"/>
        <end position="1032"/>
    </location>
</feature>
<proteinExistence type="predicted"/>
<evidence type="ECO:0000259" key="4">
    <source>
        <dbReference type="PROSITE" id="PS50106"/>
    </source>
</evidence>
<accession>A0A1S3HH59</accession>
<keyword evidence="6" id="KW-0418">Kinase</keyword>
<feature type="domain" description="PDZ" evidence="4">
    <location>
        <begin position="877"/>
        <end position="959"/>
    </location>
</feature>
<dbReference type="Gene3D" id="2.20.70.10">
    <property type="match status" value="1"/>
</dbReference>
<dbReference type="CDD" id="cd06731">
    <property type="entry name" value="PDZ1_MAGI-1_3-like"/>
    <property type="match status" value="1"/>
</dbReference>
<feature type="compositionally biased region" description="Basic and acidic residues" evidence="2">
    <location>
        <begin position="495"/>
        <end position="523"/>
    </location>
</feature>
<feature type="domain" description="PDZ" evidence="4">
    <location>
        <begin position="360"/>
        <end position="423"/>
    </location>
</feature>
<feature type="compositionally biased region" description="Polar residues" evidence="2">
    <location>
        <begin position="1280"/>
        <end position="1301"/>
    </location>
</feature>
<dbReference type="CDD" id="cd06735">
    <property type="entry name" value="PDZ5_MAGI-1_3-like"/>
    <property type="match status" value="1"/>
</dbReference>
<feature type="compositionally biased region" description="Polar residues" evidence="2">
    <location>
        <begin position="561"/>
        <end position="571"/>
    </location>
</feature>
<feature type="compositionally biased region" description="Basic and acidic residues" evidence="2">
    <location>
        <begin position="74"/>
        <end position="88"/>
    </location>
</feature>
<dbReference type="Gene3D" id="2.30.42.10">
    <property type="match status" value="5"/>
</dbReference>